<dbReference type="PROSITE" id="PS50878">
    <property type="entry name" value="RT_POL"/>
    <property type="match status" value="1"/>
</dbReference>
<proteinExistence type="predicted"/>
<keyword evidence="3" id="KW-1185">Reference proteome</keyword>
<dbReference type="PANTHER" id="PTHR47027:SF20">
    <property type="entry name" value="REVERSE TRANSCRIPTASE-LIKE PROTEIN WITH RNA-DIRECTED DNA POLYMERASE DOMAIN"/>
    <property type="match status" value="1"/>
</dbReference>
<evidence type="ECO:0000313" key="2">
    <source>
        <dbReference type="EMBL" id="KAG7295155.1"/>
    </source>
</evidence>
<dbReference type="InterPro" id="IPR043502">
    <property type="entry name" value="DNA/RNA_pol_sf"/>
</dbReference>
<organism evidence="2 3">
    <name type="scientific">Plutella xylostella</name>
    <name type="common">Diamondback moth</name>
    <name type="synonym">Plutella maculipennis</name>
    <dbReference type="NCBI Taxonomy" id="51655"/>
    <lineage>
        <taxon>Eukaryota</taxon>
        <taxon>Metazoa</taxon>
        <taxon>Ecdysozoa</taxon>
        <taxon>Arthropoda</taxon>
        <taxon>Hexapoda</taxon>
        <taxon>Insecta</taxon>
        <taxon>Pterygota</taxon>
        <taxon>Neoptera</taxon>
        <taxon>Endopterygota</taxon>
        <taxon>Lepidoptera</taxon>
        <taxon>Glossata</taxon>
        <taxon>Ditrysia</taxon>
        <taxon>Yponomeutoidea</taxon>
        <taxon>Plutellidae</taxon>
        <taxon>Plutella</taxon>
    </lineage>
</organism>
<dbReference type="PANTHER" id="PTHR47027">
    <property type="entry name" value="REVERSE TRANSCRIPTASE DOMAIN-CONTAINING PROTEIN"/>
    <property type="match status" value="1"/>
</dbReference>
<evidence type="ECO:0000313" key="3">
    <source>
        <dbReference type="Proteomes" id="UP000823941"/>
    </source>
</evidence>
<accession>A0ABQ7PRX1</accession>
<dbReference type="Pfam" id="PF14529">
    <property type="entry name" value="Exo_endo_phos_2"/>
    <property type="match status" value="1"/>
</dbReference>
<sequence length="884" mass="103505">MYKGVKSGRNGIGFMVKSHLQNNIIEFKPFSDRVARLDLEIDTKMFNLIQVYAPTEKASDKEIENFYLNVEQALQGTGSETIVMGDFNAKIGWPTKEEAAICGPYGYGERNERGSLLMNFCFEHQLHVTNTFFKKNQKQKWTWLSSDGSTKNEIDFILVKTKEKAENMEVISTKFPSDHRLLRLSYNLDKHMKKKRSSYRHKNKNFSPIEEESLKNMIKEQIEILHNDSKINSTYTKTIEEIKKCVKHLPITKENSHKTQYITKDIEYLIDERNKLKQIPNRTIEQRKKLKKLYTKIPKKIKESRQRIKLESLEKEINIRSSTKRSKIKFEHSKDWIKSLHSNEIRKETTKRQEILTVATNFYKQLYSCHDNAYTEPKTNTRVNESVAIILNRETEFAIMQLKKDKCSGADGITNDTIIAMIEPLSPHLTKLFNNILIQEQIPEDWNNAIITLLYKKGDPNLIDNYRPICLLPTIYKLFSKIILNRLTQQLDEQQPREQAGFRKGFSTTDHIFTLTRVIEKYKEYNKDLYLAFVDYTKAFDSVSHSQLWESLKEQGIPTKYISILKAIYSKTSAQIRLEKIGDTFPIKRGVKQGDPISPKLFTALLESVFRKIHFESDKCGININGEMLTHLRFADDIVLLADSHDAIQTMLRTLDTESRKVGLLMNSSKTRAMTNSTEKPIHIHSGNIKYVNEYIYLGQIISFEEAMEKEIDKRIATSWKKYWANKDVFKSDLPIHLKKKIMDNTILPTLLYGCQCWALTKTVIRKITTFQRATERSMLGLKLRDRVKNSDIREFTKVTDAVGMLCKLKWKWAGHIARVTDGRWSERVLHWYPRDGHRMPGRPRRRWHDDIVSVAGHTWTRLAQNRKEWLDMEEAFTQFWVPK</sequence>
<dbReference type="InterPro" id="IPR036691">
    <property type="entry name" value="Endo/exonu/phosph_ase_sf"/>
</dbReference>
<feature type="domain" description="Reverse transcriptase" evidence="1">
    <location>
        <begin position="435"/>
        <end position="702"/>
    </location>
</feature>
<dbReference type="InterPro" id="IPR005135">
    <property type="entry name" value="Endo/exonuclease/phosphatase"/>
</dbReference>
<dbReference type="SUPFAM" id="SSF56672">
    <property type="entry name" value="DNA/RNA polymerases"/>
    <property type="match status" value="1"/>
</dbReference>
<dbReference type="Proteomes" id="UP000823941">
    <property type="component" value="Chromosome 31"/>
</dbReference>
<dbReference type="CDD" id="cd01650">
    <property type="entry name" value="RT_nLTR_like"/>
    <property type="match status" value="1"/>
</dbReference>
<name>A0ABQ7PRX1_PLUXY</name>
<dbReference type="InterPro" id="IPR000477">
    <property type="entry name" value="RT_dom"/>
</dbReference>
<dbReference type="EMBL" id="JAHIBW010000031">
    <property type="protein sequence ID" value="KAG7295155.1"/>
    <property type="molecule type" value="Genomic_DNA"/>
</dbReference>
<dbReference type="Gene3D" id="3.60.10.10">
    <property type="entry name" value="Endonuclease/exonuclease/phosphatase"/>
    <property type="match status" value="1"/>
</dbReference>
<protein>
    <recommendedName>
        <fullName evidence="1">Reverse transcriptase domain-containing protein</fullName>
    </recommendedName>
</protein>
<evidence type="ECO:0000259" key="1">
    <source>
        <dbReference type="PROSITE" id="PS50878"/>
    </source>
</evidence>
<comment type="caution">
    <text evidence="2">The sequence shown here is derived from an EMBL/GenBank/DDBJ whole genome shotgun (WGS) entry which is preliminary data.</text>
</comment>
<gene>
    <name evidence="2" type="ORF">JYU34_022123</name>
</gene>
<dbReference type="SUPFAM" id="SSF56219">
    <property type="entry name" value="DNase I-like"/>
    <property type="match status" value="1"/>
</dbReference>
<dbReference type="Pfam" id="PF00078">
    <property type="entry name" value="RVT_1"/>
    <property type="match status" value="1"/>
</dbReference>
<reference evidence="2 3" key="1">
    <citation type="submission" date="2021-06" db="EMBL/GenBank/DDBJ databases">
        <title>A haploid diamondback moth (Plutella xylostella L.) genome assembly resolves 31 chromosomes and identifies a diamide resistance mutation.</title>
        <authorList>
            <person name="Ward C.M."/>
            <person name="Perry K.D."/>
            <person name="Baker G."/>
            <person name="Powis K."/>
            <person name="Heckel D.G."/>
            <person name="Baxter S.W."/>
        </authorList>
    </citation>
    <scope>NUCLEOTIDE SEQUENCE [LARGE SCALE GENOMIC DNA]</scope>
    <source>
        <strain evidence="2 3">LV</strain>
        <tissue evidence="2">Single pupa</tissue>
    </source>
</reference>